<accession>A0A5M5BXJ5</accession>
<dbReference type="Proteomes" id="UP000323717">
    <property type="component" value="Unassembled WGS sequence"/>
</dbReference>
<dbReference type="Pfam" id="PF07863">
    <property type="entry name" value="CtnDOT_TraJ"/>
    <property type="match status" value="1"/>
</dbReference>
<feature type="transmembrane region" description="Helical" evidence="2">
    <location>
        <begin position="29"/>
        <end position="47"/>
    </location>
</feature>
<reference evidence="4 5" key="1">
    <citation type="journal article" date="2019" name="Nat. Med.">
        <title>A library of human gut bacterial isolates paired with longitudinal multiomics data enables mechanistic microbiome research.</title>
        <authorList>
            <person name="Poyet M."/>
            <person name="Groussin M."/>
            <person name="Gibbons S.M."/>
            <person name="Avila-Pacheco J."/>
            <person name="Jiang X."/>
            <person name="Kearney S.M."/>
            <person name="Perrotta A.R."/>
            <person name="Berdy B."/>
            <person name="Zhao S."/>
            <person name="Lieberman T.D."/>
            <person name="Swanson P.K."/>
            <person name="Smith M."/>
            <person name="Roesemann S."/>
            <person name="Alexander J.E."/>
            <person name="Rich S.A."/>
            <person name="Livny J."/>
            <person name="Vlamakis H."/>
            <person name="Clish C."/>
            <person name="Bullock K."/>
            <person name="Deik A."/>
            <person name="Scott J."/>
            <person name="Pierce K.A."/>
            <person name="Xavier R.J."/>
            <person name="Alm E.J."/>
        </authorList>
    </citation>
    <scope>NUCLEOTIDE SEQUENCE [LARGE SCALE GENOMIC DNA]</scope>
    <source>
        <strain evidence="4 5">BIOML-A163</strain>
    </source>
</reference>
<dbReference type="AlphaFoldDB" id="A0A5M5BXJ5"/>
<evidence type="ECO:0000259" key="3">
    <source>
        <dbReference type="Pfam" id="PF07863"/>
    </source>
</evidence>
<feature type="non-terminal residue" evidence="4">
    <location>
        <position position="195"/>
    </location>
</feature>
<feature type="transmembrane region" description="Helical" evidence="2">
    <location>
        <begin position="68"/>
        <end position="89"/>
    </location>
</feature>
<dbReference type="InterPro" id="IPR012424">
    <property type="entry name" value="Conjugative_transposon_TraJ_C"/>
</dbReference>
<feature type="coiled-coil region" evidence="1">
    <location>
        <begin position="100"/>
        <end position="127"/>
    </location>
</feature>
<evidence type="ECO:0000313" key="4">
    <source>
        <dbReference type="EMBL" id="KAA3939723.1"/>
    </source>
</evidence>
<keyword evidence="2" id="KW-0812">Transmembrane</keyword>
<organism evidence="4 5">
    <name type="scientific">Bacteroides ovatus</name>
    <dbReference type="NCBI Taxonomy" id="28116"/>
    <lineage>
        <taxon>Bacteria</taxon>
        <taxon>Pseudomonadati</taxon>
        <taxon>Bacteroidota</taxon>
        <taxon>Bacteroidia</taxon>
        <taxon>Bacteroidales</taxon>
        <taxon>Bacteroidaceae</taxon>
        <taxon>Bacteroides</taxon>
    </lineage>
</organism>
<sequence>MVLLSISFENMHQILRNLYDTMTKLCHPMMDMAMALAALGALFYIAYRVWQSLSRAEPIDVFSMLRPFVLGMCILFFDVMVLGTLNGIFSPIVQGTGMLLRDQTFDLQKYQQEKDKLRADMMAKTMMTGRVFASNEELDAELDNMGWSEEEHTALQTMYEVSYAFSLQGIVQMVMRKLLEILFQSASLVIDTIRT</sequence>
<evidence type="ECO:0000256" key="1">
    <source>
        <dbReference type="SAM" id="Coils"/>
    </source>
</evidence>
<dbReference type="EMBL" id="VWLE01000509">
    <property type="protein sequence ID" value="KAA3939723.1"/>
    <property type="molecule type" value="Genomic_DNA"/>
</dbReference>
<evidence type="ECO:0000313" key="5">
    <source>
        <dbReference type="Proteomes" id="UP000323717"/>
    </source>
</evidence>
<protein>
    <submittedName>
        <fullName evidence="4">Conjugative transposon protein TraJ</fullName>
    </submittedName>
</protein>
<keyword evidence="2" id="KW-1133">Transmembrane helix</keyword>
<evidence type="ECO:0000256" key="2">
    <source>
        <dbReference type="SAM" id="Phobius"/>
    </source>
</evidence>
<gene>
    <name evidence="4" type="ORF">F3D71_24050</name>
</gene>
<name>A0A5M5BXJ5_BACOV</name>
<feature type="domain" description="Conjugative transposon TraJ C-terminal" evidence="3">
    <location>
        <begin position="7"/>
        <end position="195"/>
    </location>
</feature>
<comment type="caution">
    <text evidence="4">The sequence shown here is derived from an EMBL/GenBank/DDBJ whole genome shotgun (WGS) entry which is preliminary data.</text>
</comment>
<proteinExistence type="predicted"/>
<keyword evidence="1" id="KW-0175">Coiled coil</keyword>
<keyword evidence="2" id="KW-0472">Membrane</keyword>